<proteinExistence type="predicted"/>
<organism evidence="2 3">
    <name type="scientific">Triangularia setosa</name>
    <dbReference type="NCBI Taxonomy" id="2587417"/>
    <lineage>
        <taxon>Eukaryota</taxon>
        <taxon>Fungi</taxon>
        <taxon>Dikarya</taxon>
        <taxon>Ascomycota</taxon>
        <taxon>Pezizomycotina</taxon>
        <taxon>Sordariomycetes</taxon>
        <taxon>Sordariomycetidae</taxon>
        <taxon>Sordariales</taxon>
        <taxon>Podosporaceae</taxon>
        <taxon>Triangularia</taxon>
    </lineage>
</organism>
<keyword evidence="3" id="KW-1185">Reference proteome</keyword>
<feature type="region of interest" description="Disordered" evidence="1">
    <location>
        <begin position="45"/>
        <end position="67"/>
    </location>
</feature>
<dbReference type="EMBL" id="MU866287">
    <property type="protein sequence ID" value="KAK4174339.1"/>
    <property type="molecule type" value="Genomic_DNA"/>
</dbReference>
<sequence>YQQSVDRDNWYTNLRKKLTKFSSENGRADSFIQFLVRDICQPWRQGQNSRKRDDEAQTNAEKGPEAGPKITTECFDLYKWSLARVF</sequence>
<gene>
    <name evidence="2" type="ORF">QBC36DRAFT_165529</name>
</gene>
<dbReference type="Proteomes" id="UP001302321">
    <property type="component" value="Unassembled WGS sequence"/>
</dbReference>
<accession>A0AAN7A5S8</accession>
<feature type="non-terminal residue" evidence="2">
    <location>
        <position position="86"/>
    </location>
</feature>
<feature type="non-terminal residue" evidence="2">
    <location>
        <position position="1"/>
    </location>
</feature>
<comment type="caution">
    <text evidence="2">The sequence shown here is derived from an EMBL/GenBank/DDBJ whole genome shotgun (WGS) entry which is preliminary data.</text>
</comment>
<protein>
    <submittedName>
        <fullName evidence="2">Uncharacterized protein</fullName>
    </submittedName>
</protein>
<evidence type="ECO:0000313" key="3">
    <source>
        <dbReference type="Proteomes" id="UP001302321"/>
    </source>
</evidence>
<name>A0AAN7A5S8_9PEZI</name>
<evidence type="ECO:0000313" key="2">
    <source>
        <dbReference type="EMBL" id="KAK4174339.1"/>
    </source>
</evidence>
<evidence type="ECO:0000256" key="1">
    <source>
        <dbReference type="SAM" id="MobiDB-lite"/>
    </source>
</evidence>
<reference evidence="2" key="2">
    <citation type="submission" date="2023-05" db="EMBL/GenBank/DDBJ databases">
        <authorList>
            <consortium name="Lawrence Berkeley National Laboratory"/>
            <person name="Steindorff A."/>
            <person name="Hensen N."/>
            <person name="Bonometti L."/>
            <person name="Westerberg I."/>
            <person name="Brannstrom I.O."/>
            <person name="Guillou S."/>
            <person name="Cros-Aarteil S."/>
            <person name="Calhoun S."/>
            <person name="Haridas S."/>
            <person name="Kuo A."/>
            <person name="Mondo S."/>
            <person name="Pangilinan J."/>
            <person name="Riley R."/>
            <person name="Labutti K."/>
            <person name="Andreopoulos B."/>
            <person name="Lipzen A."/>
            <person name="Chen C."/>
            <person name="Yanf M."/>
            <person name="Daum C."/>
            <person name="Ng V."/>
            <person name="Clum A."/>
            <person name="Ohm R."/>
            <person name="Martin F."/>
            <person name="Silar P."/>
            <person name="Natvig D."/>
            <person name="Lalanne C."/>
            <person name="Gautier V."/>
            <person name="Ament-Velasquez S.L."/>
            <person name="Kruys A."/>
            <person name="Hutchinson M.I."/>
            <person name="Powell A.J."/>
            <person name="Barry K."/>
            <person name="Miller A.N."/>
            <person name="Grigoriev I.V."/>
            <person name="Debuchy R."/>
            <person name="Gladieux P."/>
            <person name="Thoren M.H."/>
            <person name="Johannesson H."/>
        </authorList>
    </citation>
    <scope>NUCLEOTIDE SEQUENCE</scope>
    <source>
        <strain evidence="2">CBS 892.96</strain>
    </source>
</reference>
<dbReference type="AlphaFoldDB" id="A0AAN7A5S8"/>
<reference evidence="2" key="1">
    <citation type="journal article" date="2023" name="Mol. Phylogenet. Evol.">
        <title>Genome-scale phylogeny and comparative genomics of the fungal order Sordariales.</title>
        <authorList>
            <person name="Hensen N."/>
            <person name="Bonometti L."/>
            <person name="Westerberg I."/>
            <person name="Brannstrom I.O."/>
            <person name="Guillou S."/>
            <person name="Cros-Aarteil S."/>
            <person name="Calhoun S."/>
            <person name="Haridas S."/>
            <person name="Kuo A."/>
            <person name="Mondo S."/>
            <person name="Pangilinan J."/>
            <person name="Riley R."/>
            <person name="LaButti K."/>
            <person name="Andreopoulos B."/>
            <person name="Lipzen A."/>
            <person name="Chen C."/>
            <person name="Yan M."/>
            <person name="Daum C."/>
            <person name="Ng V."/>
            <person name="Clum A."/>
            <person name="Steindorff A."/>
            <person name="Ohm R.A."/>
            <person name="Martin F."/>
            <person name="Silar P."/>
            <person name="Natvig D.O."/>
            <person name="Lalanne C."/>
            <person name="Gautier V."/>
            <person name="Ament-Velasquez S.L."/>
            <person name="Kruys A."/>
            <person name="Hutchinson M.I."/>
            <person name="Powell A.J."/>
            <person name="Barry K."/>
            <person name="Miller A.N."/>
            <person name="Grigoriev I.V."/>
            <person name="Debuchy R."/>
            <person name="Gladieux P."/>
            <person name="Hiltunen Thoren M."/>
            <person name="Johannesson H."/>
        </authorList>
    </citation>
    <scope>NUCLEOTIDE SEQUENCE</scope>
    <source>
        <strain evidence="2">CBS 892.96</strain>
    </source>
</reference>